<feature type="compositionally biased region" description="Basic and acidic residues" evidence="4">
    <location>
        <begin position="286"/>
        <end position="302"/>
    </location>
</feature>
<feature type="compositionally biased region" description="Polar residues" evidence="4">
    <location>
        <begin position="23"/>
        <end position="48"/>
    </location>
</feature>
<dbReference type="PANTHER" id="PTHR47186:SF45">
    <property type="entry name" value="DISEASE RESISTANCE RPP13-LIKE PROTEIN 1"/>
    <property type="match status" value="1"/>
</dbReference>
<dbReference type="PANTHER" id="PTHR47186">
    <property type="entry name" value="LEUCINE-RICH REPEAT-CONTAINING PROTEIN 57"/>
    <property type="match status" value="1"/>
</dbReference>
<evidence type="ECO:0000313" key="7">
    <source>
        <dbReference type="Proteomes" id="UP000250235"/>
    </source>
</evidence>
<keyword evidence="2" id="KW-0611">Plant defense</keyword>
<organism evidence="6 7">
    <name type="scientific">Dorcoceras hygrometricum</name>
    <dbReference type="NCBI Taxonomy" id="472368"/>
    <lineage>
        <taxon>Eukaryota</taxon>
        <taxon>Viridiplantae</taxon>
        <taxon>Streptophyta</taxon>
        <taxon>Embryophyta</taxon>
        <taxon>Tracheophyta</taxon>
        <taxon>Spermatophyta</taxon>
        <taxon>Magnoliopsida</taxon>
        <taxon>eudicotyledons</taxon>
        <taxon>Gunneridae</taxon>
        <taxon>Pentapetalae</taxon>
        <taxon>asterids</taxon>
        <taxon>lamiids</taxon>
        <taxon>Lamiales</taxon>
        <taxon>Gesneriaceae</taxon>
        <taxon>Didymocarpoideae</taxon>
        <taxon>Trichosporeae</taxon>
        <taxon>Loxocarpinae</taxon>
        <taxon>Dorcoceras</taxon>
    </lineage>
</organism>
<feature type="compositionally biased region" description="Basic and acidic residues" evidence="4">
    <location>
        <begin position="391"/>
        <end position="400"/>
    </location>
</feature>
<feature type="coiled-coil region" evidence="3">
    <location>
        <begin position="413"/>
        <end position="440"/>
    </location>
</feature>
<dbReference type="Gene3D" id="3.80.10.10">
    <property type="entry name" value="Ribonuclease Inhibitor"/>
    <property type="match status" value="1"/>
</dbReference>
<dbReference type="AlphaFoldDB" id="A0A2Z7AFZ7"/>
<dbReference type="InterPro" id="IPR055414">
    <property type="entry name" value="LRR_R13L4/SHOC2-like"/>
</dbReference>
<feature type="compositionally biased region" description="Basic and acidic residues" evidence="4">
    <location>
        <begin position="195"/>
        <end position="208"/>
    </location>
</feature>
<dbReference type="OrthoDB" id="1522111at2759"/>
<feature type="region of interest" description="Disordered" evidence="4">
    <location>
        <begin position="847"/>
        <end position="869"/>
    </location>
</feature>
<feature type="compositionally biased region" description="Polar residues" evidence="4">
    <location>
        <begin position="381"/>
        <end position="390"/>
    </location>
</feature>
<reference evidence="6 7" key="1">
    <citation type="journal article" date="2015" name="Proc. Natl. Acad. Sci. U.S.A.">
        <title>The resurrection genome of Boea hygrometrica: A blueprint for survival of dehydration.</title>
        <authorList>
            <person name="Xiao L."/>
            <person name="Yang G."/>
            <person name="Zhang L."/>
            <person name="Yang X."/>
            <person name="Zhao S."/>
            <person name="Ji Z."/>
            <person name="Zhou Q."/>
            <person name="Hu M."/>
            <person name="Wang Y."/>
            <person name="Chen M."/>
            <person name="Xu Y."/>
            <person name="Jin H."/>
            <person name="Xiao X."/>
            <person name="Hu G."/>
            <person name="Bao F."/>
            <person name="Hu Y."/>
            <person name="Wan P."/>
            <person name="Li L."/>
            <person name="Deng X."/>
            <person name="Kuang T."/>
            <person name="Xiang C."/>
            <person name="Zhu J.K."/>
            <person name="Oliver M.J."/>
            <person name="He Y."/>
        </authorList>
    </citation>
    <scope>NUCLEOTIDE SEQUENCE [LARGE SCALE GENOMIC DNA]</scope>
    <source>
        <strain evidence="7">cv. XS01</strain>
    </source>
</reference>
<sequence length="1015" mass="114730">MSSDQESPPAETETTSKDSSSTVQNLTQNTATNEPETENVATSKNNALPPNEGVNKPEDDTKHSSASNEINDAETSNQEPRDSENLNTDATPLSAEDDNASKIPSPPDNDHPPQASSIDEQESTGHDSDPSVREIPPAQDEIASQKPVPHEDNVSQTTEITSQETEDTEASKQDAAPPAVDATPIVHPPQASSIDKQESSGHDSDPSVREIPPAQDEIATQKPVPHEDNVSQTTEITSQETEDTEASKQDSAPPAVDATPIENATISKESSPPENDDTQSTQTRNQELDHTEAIEDHPREQDVTQSETSRRASSPNNVMKKVDSRPPVNEISPAENVDTLKHGSSSFQTDFSNDVDPRQRKRSFWKKFRCFSFKRSKEPAQKSSGDSTATKSEKSPSKEKALPNLILADIDSVSRETEALKNYNDRLIDLKNDAVKELKENKGNHRELRRSMIKLKLLIPSQTNVDSDVFKTLQSRLKARESIPQDLLERMPQLYKNDKFNCSPEIKDFQVLYKRLEYKLRLCLLCFSIFPGNETIRKRLMVRWWLTEGLSSEEEADHYFDKLREVGFIVPLNNNRSIDIRRYRMHPLYTYMLKMLAEKAKFFNFDGKGKPTQNFKNSFQACLVGEGMVSYDDLKNKLVTIEDLEKIHLMINVEESMLDFKPQWFSMLRNVNLLYLGRWQASDATHIEVEETDFLKELKNTNSIMFLSLQGISNIIKLPDSILALKRLECLDIRACHNLEAIPSRIGSLTRLTHLDMSECYLLEHMPKSLSKLKNLKVFKGFVVGEKNSQDSCTLADLKELKKLAKLCIYTTWKHFPDQKHINCLEHIEKLVNLSIAWGREALKEDASGGASNTSEAGGDMTSKEGMEEEPSKFLSGLEKLDLKCFPKKTTPSWLKVSNLKHLKKLYIRGGRFSDLGQYQSVDHSHTSHQKDVWKVEVLRLKYLFNLEMEWRQLHELFPDLVYLEKNSCPKLTLFNCGAGGVWINHTRLKAREKNLAGAPHELNSKDFAPSSLEN</sequence>
<evidence type="ECO:0000313" key="6">
    <source>
        <dbReference type="EMBL" id="KZV20518.1"/>
    </source>
</evidence>
<dbReference type="SUPFAM" id="SSF52058">
    <property type="entry name" value="L domain-like"/>
    <property type="match status" value="1"/>
</dbReference>
<gene>
    <name evidence="6" type="ORF">F511_21032</name>
</gene>
<feature type="compositionally biased region" description="Polar residues" evidence="4">
    <location>
        <begin position="64"/>
        <end position="78"/>
    </location>
</feature>
<dbReference type="InterPro" id="IPR036388">
    <property type="entry name" value="WH-like_DNA-bd_sf"/>
</dbReference>
<feature type="region of interest" description="Disordered" evidence="4">
    <location>
        <begin position="1"/>
        <end position="358"/>
    </location>
</feature>
<feature type="compositionally biased region" description="Polar residues" evidence="4">
    <location>
        <begin position="342"/>
        <end position="352"/>
    </location>
</feature>
<evidence type="ECO:0000256" key="1">
    <source>
        <dbReference type="ARBA" id="ARBA00022737"/>
    </source>
</evidence>
<evidence type="ECO:0000256" key="3">
    <source>
        <dbReference type="SAM" id="Coils"/>
    </source>
</evidence>
<evidence type="ECO:0000259" key="5">
    <source>
        <dbReference type="Pfam" id="PF23598"/>
    </source>
</evidence>
<dbReference type="EMBL" id="KV015623">
    <property type="protein sequence ID" value="KZV20518.1"/>
    <property type="molecule type" value="Genomic_DNA"/>
</dbReference>
<dbReference type="Gene3D" id="1.10.10.10">
    <property type="entry name" value="Winged helix-like DNA-binding domain superfamily/Winged helix DNA-binding domain"/>
    <property type="match status" value="1"/>
</dbReference>
<evidence type="ECO:0000256" key="4">
    <source>
        <dbReference type="SAM" id="MobiDB-lite"/>
    </source>
</evidence>
<dbReference type="Pfam" id="PF23598">
    <property type="entry name" value="LRR_14"/>
    <property type="match status" value="1"/>
</dbReference>
<dbReference type="Proteomes" id="UP000250235">
    <property type="component" value="Unassembled WGS sequence"/>
</dbReference>
<feature type="compositionally biased region" description="Low complexity" evidence="4">
    <location>
        <begin position="11"/>
        <end position="22"/>
    </location>
</feature>
<keyword evidence="7" id="KW-1185">Reference proteome</keyword>
<name>A0A2Z7AFZ7_9LAMI</name>
<keyword evidence="1" id="KW-0677">Repeat</keyword>
<feature type="compositionally biased region" description="Polar residues" evidence="4">
    <location>
        <begin position="262"/>
        <end position="285"/>
    </location>
</feature>
<evidence type="ECO:0000256" key="2">
    <source>
        <dbReference type="ARBA" id="ARBA00022821"/>
    </source>
</evidence>
<feature type="compositionally biased region" description="Basic and acidic residues" evidence="4">
    <location>
        <begin position="123"/>
        <end position="132"/>
    </location>
</feature>
<feature type="region of interest" description="Disordered" evidence="4">
    <location>
        <begin position="376"/>
        <end position="400"/>
    </location>
</feature>
<dbReference type="InterPro" id="IPR032675">
    <property type="entry name" value="LRR_dom_sf"/>
</dbReference>
<feature type="compositionally biased region" description="Polar residues" evidence="4">
    <location>
        <begin position="303"/>
        <end position="317"/>
    </location>
</feature>
<accession>A0A2Z7AFZ7</accession>
<protein>
    <recommendedName>
        <fullName evidence="5">Disease resistance R13L4/SHOC-2-like LRR domain-containing protein</fullName>
    </recommendedName>
</protein>
<dbReference type="GO" id="GO:0006952">
    <property type="term" value="P:defense response"/>
    <property type="evidence" value="ECO:0007669"/>
    <property type="project" value="UniProtKB-KW"/>
</dbReference>
<feature type="domain" description="Disease resistance R13L4/SHOC-2-like LRR" evidence="5">
    <location>
        <begin position="688"/>
        <end position="909"/>
    </location>
</feature>
<keyword evidence="3" id="KW-0175">Coiled coil</keyword>
<proteinExistence type="predicted"/>